<name>A0AAE9KU62_9CAUD</name>
<evidence type="ECO:0000256" key="1">
    <source>
        <dbReference type="SAM" id="MobiDB-lite"/>
    </source>
</evidence>
<gene>
    <name evidence="2" type="ORF">EM_054</name>
</gene>
<protein>
    <submittedName>
        <fullName evidence="2">Uncharacterized protein</fullName>
    </submittedName>
</protein>
<feature type="compositionally biased region" description="Basic residues" evidence="1">
    <location>
        <begin position="138"/>
        <end position="150"/>
    </location>
</feature>
<feature type="compositionally biased region" description="Basic and acidic residues" evidence="1">
    <location>
        <begin position="113"/>
        <end position="126"/>
    </location>
</feature>
<evidence type="ECO:0000313" key="3">
    <source>
        <dbReference type="Proteomes" id="UP000831536"/>
    </source>
</evidence>
<keyword evidence="3" id="KW-1185">Reference proteome</keyword>
<feature type="region of interest" description="Disordered" evidence="1">
    <location>
        <begin position="113"/>
        <end position="150"/>
    </location>
</feature>
<sequence>MQVVNIIEYNPIVWLRSIHAHMEEGFRVMRSIEGYPVYGTLCQVQMFRQDGVQHEIEKELDGSEVIVQEWDVFSLLMSMQNAFDQGFRIDKEDPQFANMSFALKTVKMTRVTAEESKAEADTKEIETEAVSSEEEKPKTRRRRTTKEKSE</sequence>
<proteinExistence type="predicted"/>
<dbReference type="EMBL" id="ON169972">
    <property type="protein sequence ID" value="UPW35856.1"/>
    <property type="molecule type" value="Genomic_DNA"/>
</dbReference>
<reference evidence="2" key="1">
    <citation type="journal article" date="2022" name="J. Appl. Microbiol.">
        <title>Bacteriophage-Antibiotic Combinations Against Multidrug-Resistant Pseudomonas aeruginosa.</title>
        <authorList>
            <person name="Holger D."/>
            <person name="Lev K.L."/>
            <person name="Kebriaei R."/>
            <person name="Morrisette T."/>
            <person name="Shah R."/>
            <person name="Alexander J."/>
            <person name="Lehman S.M."/>
            <person name="Rybak M.J."/>
        </authorList>
    </citation>
    <scope>NUCLEOTIDE SEQUENCE</scope>
</reference>
<dbReference type="Proteomes" id="UP000831536">
    <property type="component" value="Segment"/>
</dbReference>
<accession>A0AAE9KU62</accession>
<organism evidence="2 3">
    <name type="scientific">Pseudomonas phage EM</name>
    <dbReference type="NCBI Taxonomy" id="2936914"/>
    <lineage>
        <taxon>Viruses</taxon>
        <taxon>Duplodnaviria</taxon>
        <taxon>Heunggongvirae</taxon>
        <taxon>Uroviricota</taxon>
        <taxon>Caudoviricetes</taxon>
        <taxon>Vandenendeviridae</taxon>
        <taxon>Skurskavirinae</taxon>
        <taxon>Baldwinvirus</taxon>
        <taxon>Baldwinvirus EM</taxon>
    </lineage>
</organism>
<evidence type="ECO:0000313" key="2">
    <source>
        <dbReference type="EMBL" id="UPW35856.1"/>
    </source>
</evidence>